<gene>
    <name evidence="1" type="ORF">SPI_04578</name>
</gene>
<protein>
    <submittedName>
        <fullName evidence="1">Uncharacterized protein</fullName>
    </submittedName>
</protein>
<sequence length="113" mass="12026">MACALAACYRAPQLAQLPALLPPDAPSHLARQLVRAQTIRDAGGAACDVCGRRPLVAPLTEWVEWWTLNPQGAVQTKTASATSTVTVTETLPFVWRGGSWGCVPQTDKTKSAP</sequence>
<dbReference type="Proteomes" id="UP000076874">
    <property type="component" value="Unassembled WGS sequence"/>
</dbReference>
<reference evidence="1 2" key="1">
    <citation type="journal article" date="2016" name="Genome Biol. Evol.">
        <title>Divergent and convergent evolution of fungal pathogenicity.</title>
        <authorList>
            <person name="Shang Y."/>
            <person name="Xiao G."/>
            <person name="Zheng P."/>
            <person name="Cen K."/>
            <person name="Zhan S."/>
            <person name="Wang C."/>
        </authorList>
    </citation>
    <scope>NUCLEOTIDE SEQUENCE [LARGE SCALE GENOMIC DNA]</scope>
    <source>
        <strain evidence="1 2">RCEF 264</strain>
    </source>
</reference>
<dbReference type="AlphaFoldDB" id="A0A167UMM7"/>
<evidence type="ECO:0000313" key="1">
    <source>
        <dbReference type="EMBL" id="OAA61719.1"/>
    </source>
</evidence>
<name>A0A167UMM7_9HYPO</name>
<comment type="caution">
    <text evidence="1">The sequence shown here is derived from an EMBL/GenBank/DDBJ whole genome shotgun (WGS) entry which is preliminary data.</text>
</comment>
<keyword evidence="2" id="KW-1185">Reference proteome</keyword>
<evidence type="ECO:0000313" key="2">
    <source>
        <dbReference type="Proteomes" id="UP000076874"/>
    </source>
</evidence>
<proteinExistence type="predicted"/>
<dbReference type="EMBL" id="AZHD01000007">
    <property type="protein sequence ID" value="OAA61719.1"/>
    <property type="molecule type" value="Genomic_DNA"/>
</dbReference>
<organism evidence="1 2">
    <name type="scientific">Niveomyces insectorum RCEF 264</name>
    <dbReference type="NCBI Taxonomy" id="1081102"/>
    <lineage>
        <taxon>Eukaryota</taxon>
        <taxon>Fungi</taxon>
        <taxon>Dikarya</taxon>
        <taxon>Ascomycota</taxon>
        <taxon>Pezizomycotina</taxon>
        <taxon>Sordariomycetes</taxon>
        <taxon>Hypocreomycetidae</taxon>
        <taxon>Hypocreales</taxon>
        <taxon>Cordycipitaceae</taxon>
        <taxon>Niveomyces</taxon>
    </lineage>
</organism>
<accession>A0A167UMM7</accession>
<dbReference type="STRING" id="1081102.A0A167UMM7"/>